<dbReference type="PROSITE" id="PS51725">
    <property type="entry name" value="ABM"/>
    <property type="match status" value="1"/>
</dbReference>
<dbReference type="InterPro" id="IPR007138">
    <property type="entry name" value="ABM_dom"/>
</dbReference>
<name>A0AAU7MF21_9ACTN</name>
<dbReference type="RefSeq" id="WP_350937645.1">
    <property type="nucleotide sequence ID" value="NZ_CP157762.1"/>
</dbReference>
<evidence type="ECO:0000313" key="3">
    <source>
        <dbReference type="EMBL" id="XCH76864.1"/>
    </source>
</evidence>
<protein>
    <submittedName>
        <fullName evidence="2">Antibiotic biosynthesis monooxygenase</fullName>
    </submittedName>
</protein>
<dbReference type="Pfam" id="PF03992">
    <property type="entry name" value="ABM"/>
    <property type="match status" value="1"/>
</dbReference>
<evidence type="ECO:0000313" key="2">
    <source>
        <dbReference type="EMBL" id="XBP96160.1"/>
    </source>
</evidence>
<feature type="domain" description="ABM" evidence="1">
    <location>
        <begin position="2"/>
        <end position="95"/>
    </location>
</feature>
<evidence type="ECO:0000259" key="1">
    <source>
        <dbReference type="PROSITE" id="PS51725"/>
    </source>
</evidence>
<dbReference type="Gene3D" id="3.30.70.100">
    <property type="match status" value="1"/>
</dbReference>
<organism evidence="2">
    <name type="scientific">Micromonospora sp. CCTCC AA 2012012</name>
    <dbReference type="NCBI Taxonomy" id="3111921"/>
    <lineage>
        <taxon>Bacteria</taxon>
        <taxon>Bacillati</taxon>
        <taxon>Actinomycetota</taxon>
        <taxon>Actinomycetes</taxon>
        <taxon>Micromonosporales</taxon>
        <taxon>Micromonosporaceae</taxon>
        <taxon>Micromonospora</taxon>
    </lineage>
</organism>
<sequence>MFALVVRFDLRDEASVVRFDELTAQLLEQIRAREPGTLTYATHRVDGEPLARIFYEVYADAAAFERHEAAAHVVAFHTAKDPLVRAARVEFLRELPDPGRGSGHS</sequence>
<accession>A0AAU7MF21</accession>
<dbReference type="InterPro" id="IPR011008">
    <property type="entry name" value="Dimeric_a/b-barrel"/>
</dbReference>
<dbReference type="AlphaFoldDB" id="A0AAU7MF21"/>
<dbReference type="EMBL" id="CP157762">
    <property type="protein sequence ID" value="XBP96160.1"/>
    <property type="molecule type" value="Genomic_DNA"/>
</dbReference>
<proteinExistence type="predicted"/>
<reference evidence="2" key="1">
    <citation type="submission" date="2024-01" db="EMBL/GenBank/DDBJ databases">
        <title>The genome sequence of Micromonospora mangrovi CCTCC AA 2012012.</title>
        <authorList>
            <person name="Gao J."/>
        </authorList>
    </citation>
    <scope>NUCLEOTIDE SEQUENCE</scope>
    <source>
        <strain evidence="2">CCTCC AA 2012012</strain>
    </source>
</reference>
<keyword evidence="2" id="KW-0503">Monooxygenase</keyword>
<gene>
    <name evidence="3" type="ORF">ABUL08_12445</name>
    <name evidence="2" type="ORF">VK199_12395</name>
</gene>
<keyword evidence="2" id="KW-0560">Oxidoreductase</keyword>
<dbReference type="SUPFAM" id="SSF54909">
    <property type="entry name" value="Dimeric alpha+beta barrel"/>
    <property type="match status" value="1"/>
</dbReference>
<reference evidence="3" key="2">
    <citation type="submission" date="2024-06" db="EMBL/GenBank/DDBJ databases">
        <title>Micromonospora mangrovi CCTCC AA 2012012 genome sequences.</title>
        <authorList>
            <person name="Gao J."/>
        </authorList>
    </citation>
    <scope>NUCLEOTIDE SEQUENCE</scope>
    <source>
        <strain evidence="3">CCTCC AA 2012012</strain>
    </source>
</reference>
<dbReference type="GO" id="GO:0004497">
    <property type="term" value="F:monooxygenase activity"/>
    <property type="evidence" value="ECO:0007669"/>
    <property type="project" value="UniProtKB-KW"/>
</dbReference>
<dbReference type="EMBL" id="CP159342">
    <property type="protein sequence ID" value="XCH76864.1"/>
    <property type="molecule type" value="Genomic_DNA"/>
</dbReference>